<evidence type="ECO:0000256" key="3">
    <source>
        <dbReference type="ARBA" id="ARBA00022777"/>
    </source>
</evidence>
<feature type="domain" description="AAA" evidence="7">
    <location>
        <begin position="115"/>
        <end position="224"/>
    </location>
</feature>
<dbReference type="Gene3D" id="3.40.50.300">
    <property type="entry name" value="P-loop containing nucleotide triphosphate hydrolases"/>
    <property type="match status" value="1"/>
</dbReference>
<dbReference type="InterPro" id="IPR050445">
    <property type="entry name" value="Bact_polysacc_biosynth/exp"/>
</dbReference>
<feature type="non-terminal residue" evidence="8">
    <location>
        <position position="1"/>
    </location>
</feature>
<accession>A0A9D5JSH5</accession>
<evidence type="ECO:0000256" key="1">
    <source>
        <dbReference type="ARBA" id="ARBA00022679"/>
    </source>
</evidence>
<evidence type="ECO:0000256" key="5">
    <source>
        <dbReference type="ARBA" id="ARBA00023137"/>
    </source>
</evidence>
<feature type="compositionally biased region" description="Polar residues" evidence="6">
    <location>
        <begin position="13"/>
        <end position="27"/>
    </location>
</feature>
<name>A0A9D5JSH5_9BACT</name>
<dbReference type="Pfam" id="PF13614">
    <property type="entry name" value="AAA_31"/>
    <property type="match status" value="1"/>
</dbReference>
<keyword evidence="1 8" id="KW-0808">Transferase</keyword>
<evidence type="ECO:0000259" key="7">
    <source>
        <dbReference type="Pfam" id="PF13614"/>
    </source>
</evidence>
<dbReference type="AlphaFoldDB" id="A0A9D5JSH5"/>
<keyword evidence="2" id="KW-0547">Nucleotide-binding</keyword>
<dbReference type="GO" id="GO:0005524">
    <property type="term" value="F:ATP binding"/>
    <property type="evidence" value="ECO:0007669"/>
    <property type="project" value="UniProtKB-KW"/>
</dbReference>
<dbReference type="InterPro" id="IPR025669">
    <property type="entry name" value="AAA_dom"/>
</dbReference>
<keyword evidence="5" id="KW-0829">Tyrosine-protein kinase</keyword>
<proteinExistence type="predicted"/>
<dbReference type="PANTHER" id="PTHR32309">
    <property type="entry name" value="TYROSINE-PROTEIN KINASE"/>
    <property type="match status" value="1"/>
</dbReference>
<dbReference type="Proteomes" id="UP000649604">
    <property type="component" value="Unassembled WGS sequence"/>
</dbReference>
<dbReference type="SUPFAM" id="SSF52540">
    <property type="entry name" value="P-loop containing nucleoside triphosphate hydrolases"/>
    <property type="match status" value="1"/>
</dbReference>
<reference evidence="8" key="1">
    <citation type="submission" date="2019-11" db="EMBL/GenBank/DDBJ databases">
        <title>Microbial mats filling the niche in hypersaline microbial mats.</title>
        <authorList>
            <person name="Wong H.L."/>
            <person name="Macleod F.I."/>
            <person name="White R.A. III"/>
            <person name="Burns B.P."/>
        </authorList>
    </citation>
    <scope>NUCLEOTIDE SEQUENCE</scope>
    <source>
        <strain evidence="8">Rbin_158</strain>
    </source>
</reference>
<dbReference type="EC" id="2.7.10.2" evidence="8"/>
<dbReference type="InterPro" id="IPR027417">
    <property type="entry name" value="P-loop_NTPase"/>
</dbReference>
<dbReference type="EMBL" id="WJJP01000034">
    <property type="protein sequence ID" value="MBD3323166.1"/>
    <property type="molecule type" value="Genomic_DNA"/>
</dbReference>
<protein>
    <submittedName>
        <fullName evidence="8">Polysaccharide biosynthesis tyrosine autokinase</fullName>
        <ecNumber evidence="8">2.7.10.2</ecNumber>
    </submittedName>
</protein>
<dbReference type="PANTHER" id="PTHR32309:SF31">
    <property type="entry name" value="CAPSULAR EXOPOLYSACCHARIDE FAMILY"/>
    <property type="match status" value="1"/>
</dbReference>
<dbReference type="CDD" id="cd05387">
    <property type="entry name" value="BY-kinase"/>
    <property type="match status" value="1"/>
</dbReference>
<feature type="region of interest" description="Disordered" evidence="6">
    <location>
        <begin position="1"/>
        <end position="29"/>
    </location>
</feature>
<gene>
    <name evidence="8" type="ORF">GF339_01195</name>
</gene>
<sequence>HRLHKRSRLTPATPATTSQKQEQTSLAHQAPQEILEAQTPETSEVELGGNVVKRLLLPAFPTNNGVSMVTTLTHPESLAAEEYRRLCFNVEWGLKETLSGPCKTLMVTSALPYEGKTITAVNLASTLARNHTVLLIDANFRKPAVHQAFGIPPEYGFSDLIEHQTIPHLFVPTERPNLSILPAGLTLGHPADLLSSQHMQQFLDALKTSSSFEYAIFDVPPASVIPDASILASKLDGIVWIIWELKTSKDLVRQALTRITNPAILGVVLNYSEQRTLPRKYDKIWKSYRHDAQKLQHRTSPMNPPT</sequence>
<keyword evidence="4" id="KW-0067">ATP-binding</keyword>
<keyword evidence="3" id="KW-0418">Kinase</keyword>
<evidence type="ECO:0000256" key="6">
    <source>
        <dbReference type="SAM" id="MobiDB-lite"/>
    </source>
</evidence>
<dbReference type="GO" id="GO:0004715">
    <property type="term" value="F:non-membrane spanning protein tyrosine kinase activity"/>
    <property type="evidence" value="ECO:0007669"/>
    <property type="project" value="UniProtKB-EC"/>
</dbReference>
<evidence type="ECO:0000313" key="9">
    <source>
        <dbReference type="Proteomes" id="UP000649604"/>
    </source>
</evidence>
<evidence type="ECO:0000313" key="8">
    <source>
        <dbReference type="EMBL" id="MBD3323166.1"/>
    </source>
</evidence>
<evidence type="ECO:0000256" key="4">
    <source>
        <dbReference type="ARBA" id="ARBA00022840"/>
    </source>
</evidence>
<comment type="caution">
    <text evidence="8">The sequence shown here is derived from an EMBL/GenBank/DDBJ whole genome shotgun (WGS) entry which is preliminary data.</text>
</comment>
<dbReference type="NCBIfam" id="TIGR01007">
    <property type="entry name" value="eps_fam"/>
    <property type="match status" value="1"/>
</dbReference>
<dbReference type="InterPro" id="IPR005702">
    <property type="entry name" value="Wzc-like_C"/>
</dbReference>
<evidence type="ECO:0000256" key="2">
    <source>
        <dbReference type="ARBA" id="ARBA00022741"/>
    </source>
</evidence>
<organism evidence="8 9">
    <name type="scientific">candidate division KSB3 bacterium</name>
    <dbReference type="NCBI Taxonomy" id="2044937"/>
    <lineage>
        <taxon>Bacteria</taxon>
        <taxon>candidate division KSB3</taxon>
    </lineage>
</organism>